<sequence>MSDPTKDNDSSRHKVTFGNSSSNFGNFIVITTMDRFFGVKDDQEQLHHVDPFSKVPQLDLRVSFLKKRKIQVGYLLHKDVINVETRLCIIMLSSLQDFLNNEVLQVICFDSRV</sequence>
<keyword evidence="3" id="KW-1185">Reference proteome</keyword>
<evidence type="ECO:0000313" key="2">
    <source>
        <dbReference type="EMBL" id="CAG8442411.1"/>
    </source>
</evidence>
<gene>
    <name evidence="2" type="ORF">AMORRO_LOCUS385</name>
</gene>
<evidence type="ECO:0000313" key="3">
    <source>
        <dbReference type="Proteomes" id="UP000789342"/>
    </source>
</evidence>
<feature type="compositionally biased region" description="Basic and acidic residues" evidence="1">
    <location>
        <begin position="1"/>
        <end position="12"/>
    </location>
</feature>
<feature type="region of interest" description="Disordered" evidence="1">
    <location>
        <begin position="1"/>
        <end position="24"/>
    </location>
</feature>
<dbReference type="Proteomes" id="UP000789342">
    <property type="component" value="Unassembled WGS sequence"/>
</dbReference>
<protein>
    <submittedName>
        <fullName evidence="2">4771_t:CDS:1</fullName>
    </submittedName>
</protein>
<comment type="caution">
    <text evidence="2">The sequence shown here is derived from an EMBL/GenBank/DDBJ whole genome shotgun (WGS) entry which is preliminary data.</text>
</comment>
<dbReference type="EMBL" id="CAJVPV010000095">
    <property type="protein sequence ID" value="CAG8442411.1"/>
    <property type="molecule type" value="Genomic_DNA"/>
</dbReference>
<proteinExistence type="predicted"/>
<accession>A0A9N8V9B5</accession>
<dbReference type="AlphaFoldDB" id="A0A9N8V9B5"/>
<reference evidence="2" key="1">
    <citation type="submission" date="2021-06" db="EMBL/GenBank/DDBJ databases">
        <authorList>
            <person name="Kallberg Y."/>
            <person name="Tangrot J."/>
            <person name="Rosling A."/>
        </authorList>
    </citation>
    <scope>NUCLEOTIDE SEQUENCE</scope>
    <source>
        <strain evidence="2">CL551</strain>
    </source>
</reference>
<organism evidence="2 3">
    <name type="scientific">Acaulospora morrowiae</name>
    <dbReference type="NCBI Taxonomy" id="94023"/>
    <lineage>
        <taxon>Eukaryota</taxon>
        <taxon>Fungi</taxon>
        <taxon>Fungi incertae sedis</taxon>
        <taxon>Mucoromycota</taxon>
        <taxon>Glomeromycotina</taxon>
        <taxon>Glomeromycetes</taxon>
        <taxon>Diversisporales</taxon>
        <taxon>Acaulosporaceae</taxon>
        <taxon>Acaulospora</taxon>
    </lineage>
</organism>
<evidence type="ECO:0000256" key="1">
    <source>
        <dbReference type="SAM" id="MobiDB-lite"/>
    </source>
</evidence>
<name>A0A9N8V9B5_9GLOM</name>